<evidence type="ECO:0000256" key="1">
    <source>
        <dbReference type="ARBA" id="ARBA00022553"/>
    </source>
</evidence>
<dbReference type="GO" id="GO:0016301">
    <property type="term" value="F:kinase activity"/>
    <property type="evidence" value="ECO:0007669"/>
    <property type="project" value="UniProtKB-KW"/>
</dbReference>
<evidence type="ECO:0000259" key="9">
    <source>
        <dbReference type="PROSITE" id="PS50110"/>
    </source>
</evidence>
<keyword evidence="13" id="KW-1185">Reference proteome</keyword>
<name>A0A8T5UYT2_9EURY</name>
<keyword evidence="6" id="KW-0902">Two-component regulatory system</keyword>
<gene>
    <name evidence="12" type="ORF">K8N75_00705</name>
</gene>
<dbReference type="SUPFAM" id="SSF55785">
    <property type="entry name" value="PYP-like sensor domain (PAS domain)"/>
    <property type="match status" value="3"/>
</dbReference>
<keyword evidence="5" id="KW-0067">ATP-binding</keyword>
<dbReference type="SMART" id="SM00387">
    <property type="entry name" value="HATPase_c"/>
    <property type="match status" value="1"/>
</dbReference>
<dbReference type="CDD" id="cd17534">
    <property type="entry name" value="REC_DC-like"/>
    <property type="match status" value="1"/>
</dbReference>
<dbReference type="SMART" id="SM00091">
    <property type="entry name" value="PAS"/>
    <property type="match status" value="3"/>
</dbReference>
<keyword evidence="1 7" id="KW-0597">Phosphoprotein</keyword>
<dbReference type="GO" id="GO:0000160">
    <property type="term" value="P:phosphorelay signal transduction system"/>
    <property type="evidence" value="ECO:0007669"/>
    <property type="project" value="UniProtKB-KW"/>
</dbReference>
<dbReference type="PANTHER" id="PTHR43065:SF23">
    <property type="entry name" value="SENSOR HISTIDINE KINASE PDTAS"/>
    <property type="match status" value="1"/>
</dbReference>
<dbReference type="Pfam" id="PF00989">
    <property type="entry name" value="PAS"/>
    <property type="match status" value="1"/>
</dbReference>
<feature type="domain" description="PAS" evidence="10">
    <location>
        <begin position="252"/>
        <end position="323"/>
    </location>
</feature>
<dbReference type="GO" id="GO:0005524">
    <property type="term" value="F:ATP binding"/>
    <property type="evidence" value="ECO:0007669"/>
    <property type="project" value="UniProtKB-KW"/>
</dbReference>
<dbReference type="SUPFAM" id="SSF52172">
    <property type="entry name" value="CheY-like"/>
    <property type="match status" value="1"/>
</dbReference>
<dbReference type="Gene3D" id="3.30.565.10">
    <property type="entry name" value="Histidine kinase-like ATPase, C-terminal domain"/>
    <property type="match status" value="1"/>
</dbReference>
<dbReference type="PROSITE" id="PS50110">
    <property type="entry name" value="RESPONSE_REGULATORY"/>
    <property type="match status" value="1"/>
</dbReference>
<dbReference type="SUPFAM" id="SSF55874">
    <property type="entry name" value="ATPase domain of HSP90 chaperone/DNA topoisomerase II/histidine kinase"/>
    <property type="match status" value="1"/>
</dbReference>
<dbReference type="InterPro" id="IPR000014">
    <property type="entry name" value="PAS"/>
</dbReference>
<protein>
    <submittedName>
        <fullName evidence="12">PAS domain S-box protein</fullName>
    </submittedName>
</protein>
<feature type="modified residue" description="4-aspartylphosphate" evidence="7">
    <location>
        <position position="55"/>
    </location>
</feature>
<keyword evidence="4" id="KW-0418">Kinase</keyword>
<dbReference type="Pfam" id="PF00072">
    <property type="entry name" value="Response_reg"/>
    <property type="match status" value="1"/>
</dbReference>
<evidence type="ECO:0000256" key="2">
    <source>
        <dbReference type="ARBA" id="ARBA00022679"/>
    </source>
</evidence>
<evidence type="ECO:0000256" key="6">
    <source>
        <dbReference type="ARBA" id="ARBA00023012"/>
    </source>
</evidence>
<dbReference type="GO" id="GO:0006355">
    <property type="term" value="P:regulation of DNA-templated transcription"/>
    <property type="evidence" value="ECO:0007669"/>
    <property type="project" value="InterPro"/>
</dbReference>
<evidence type="ECO:0000259" key="11">
    <source>
        <dbReference type="PROSITE" id="PS50113"/>
    </source>
</evidence>
<keyword evidence="2" id="KW-0808">Transferase</keyword>
<feature type="domain" description="PAS" evidence="10">
    <location>
        <begin position="413"/>
        <end position="458"/>
    </location>
</feature>
<feature type="domain" description="PAC" evidence="11">
    <location>
        <begin position="326"/>
        <end position="379"/>
    </location>
</feature>
<feature type="domain" description="Histidine kinase" evidence="8">
    <location>
        <begin position="516"/>
        <end position="709"/>
    </location>
</feature>
<dbReference type="EMBL" id="JAIOUQ010000002">
    <property type="protein sequence ID" value="MBZ2164575.1"/>
    <property type="molecule type" value="Genomic_DNA"/>
</dbReference>
<evidence type="ECO:0000256" key="4">
    <source>
        <dbReference type="ARBA" id="ARBA00022777"/>
    </source>
</evidence>
<comment type="caution">
    <text evidence="12">The sequence shown here is derived from an EMBL/GenBank/DDBJ whole genome shotgun (WGS) entry which is preliminary data.</text>
</comment>
<evidence type="ECO:0000256" key="3">
    <source>
        <dbReference type="ARBA" id="ARBA00022741"/>
    </source>
</evidence>
<evidence type="ECO:0000259" key="8">
    <source>
        <dbReference type="PROSITE" id="PS50109"/>
    </source>
</evidence>
<evidence type="ECO:0000256" key="5">
    <source>
        <dbReference type="ARBA" id="ARBA00022840"/>
    </source>
</evidence>
<dbReference type="InterPro" id="IPR036890">
    <property type="entry name" value="HATPase_C_sf"/>
</dbReference>
<evidence type="ECO:0000259" key="10">
    <source>
        <dbReference type="PROSITE" id="PS50112"/>
    </source>
</evidence>
<dbReference type="InterPro" id="IPR011006">
    <property type="entry name" value="CheY-like_superfamily"/>
</dbReference>
<proteinExistence type="predicted"/>
<reference evidence="13" key="1">
    <citation type="journal article" date="2022" name="Microbiol. Resour. Announc.">
        <title>Draft Genome Sequence of a Methanogenic Archaeon from West Spitsbergen Permafrost.</title>
        <authorList>
            <person name="Trubitsyn V."/>
            <person name="Rivkina E."/>
            <person name="Shcherbakova V."/>
        </authorList>
    </citation>
    <scope>NUCLEOTIDE SEQUENCE [LARGE SCALE GENOMIC DNA]</scope>
    <source>
        <strain evidence="13">VT</strain>
    </source>
</reference>
<dbReference type="NCBIfam" id="TIGR00229">
    <property type="entry name" value="sensory_box"/>
    <property type="match status" value="3"/>
</dbReference>
<evidence type="ECO:0000313" key="13">
    <source>
        <dbReference type="Proteomes" id="UP000825933"/>
    </source>
</evidence>
<dbReference type="PROSITE" id="PS50109">
    <property type="entry name" value="HIS_KIN"/>
    <property type="match status" value="1"/>
</dbReference>
<feature type="domain" description="Response regulatory" evidence="9">
    <location>
        <begin position="5"/>
        <end position="119"/>
    </location>
</feature>
<dbReference type="PROSITE" id="PS50113">
    <property type="entry name" value="PAC"/>
    <property type="match status" value="2"/>
</dbReference>
<dbReference type="Pfam" id="PF08448">
    <property type="entry name" value="PAS_4"/>
    <property type="match status" value="2"/>
</dbReference>
<dbReference type="RefSeq" id="WP_223790258.1">
    <property type="nucleotide sequence ID" value="NZ_JAIOUQ010000002.1"/>
</dbReference>
<organism evidence="12 13">
    <name type="scientific">Methanobacterium spitsbergense</name>
    <dbReference type="NCBI Taxonomy" id="2874285"/>
    <lineage>
        <taxon>Archaea</taxon>
        <taxon>Methanobacteriati</taxon>
        <taxon>Methanobacteriota</taxon>
        <taxon>Methanomada group</taxon>
        <taxon>Methanobacteria</taxon>
        <taxon>Methanobacteriales</taxon>
        <taxon>Methanobacteriaceae</taxon>
        <taxon>Methanobacterium</taxon>
    </lineage>
</organism>
<accession>A0A8T5UYT2</accession>
<dbReference type="AlphaFoldDB" id="A0A8T5UYT2"/>
<dbReference type="Gene3D" id="3.30.450.20">
    <property type="entry name" value="PAS domain"/>
    <property type="match status" value="3"/>
</dbReference>
<dbReference type="InterPro" id="IPR001789">
    <property type="entry name" value="Sig_transdc_resp-reg_receiver"/>
</dbReference>
<dbReference type="InterPro" id="IPR013656">
    <property type="entry name" value="PAS_4"/>
</dbReference>
<dbReference type="SMART" id="SM00448">
    <property type="entry name" value="REC"/>
    <property type="match status" value="1"/>
</dbReference>
<dbReference type="InterPro" id="IPR000700">
    <property type="entry name" value="PAS-assoc_C"/>
</dbReference>
<dbReference type="Pfam" id="PF02518">
    <property type="entry name" value="HATPase_c"/>
    <property type="match status" value="1"/>
</dbReference>
<keyword evidence="3" id="KW-0547">Nucleotide-binding</keyword>
<dbReference type="Gene3D" id="3.40.50.2300">
    <property type="match status" value="1"/>
</dbReference>
<dbReference type="Pfam" id="PF07568">
    <property type="entry name" value="HisKA_2"/>
    <property type="match status" value="1"/>
</dbReference>
<dbReference type="InterPro" id="IPR005467">
    <property type="entry name" value="His_kinase_dom"/>
</dbReference>
<evidence type="ECO:0000256" key="7">
    <source>
        <dbReference type="PROSITE-ProRule" id="PRU00169"/>
    </source>
</evidence>
<dbReference type="Proteomes" id="UP000825933">
    <property type="component" value="Unassembled WGS sequence"/>
</dbReference>
<dbReference type="CDD" id="cd00130">
    <property type="entry name" value="PAS"/>
    <property type="match status" value="3"/>
</dbReference>
<dbReference type="InterPro" id="IPR035965">
    <property type="entry name" value="PAS-like_dom_sf"/>
</dbReference>
<evidence type="ECO:0000313" key="12">
    <source>
        <dbReference type="EMBL" id="MBZ2164575.1"/>
    </source>
</evidence>
<dbReference type="InterPro" id="IPR013767">
    <property type="entry name" value="PAS_fold"/>
</dbReference>
<dbReference type="PROSITE" id="PS50112">
    <property type="entry name" value="PAS"/>
    <property type="match status" value="3"/>
</dbReference>
<dbReference type="InterPro" id="IPR011495">
    <property type="entry name" value="Sig_transdc_His_kin_sub2_dim/P"/>
</dbReference>
<feature type="domain" description="PAC" evidence="11">
    <location>
        <begin position="200"/>
        <end position="251"/>
    </location>
</feature>
<sequence length="714" mass="81529">MADVKILLVEDENIEAMDIKRTLEFFGYEVPYVASSGEEAVEKALEIMPDLILIDVVLIGDSDGIDVASKIKEHNMPVIFITAHSEESTIERAKHTEPYGIIIKPYNRIELKYAIELALYKSQMENELKESEYNLRLILNSTAEGIFGIDLEGLCTFCNTSSLNILGYDNPNELIGKNIHDLIHQYETSILGFKTGKHVHMADEEFMMADGTIFSAEYWSYPQIKDHEIIGAVVTFKDITERKQAENELLESEDFLKNIVENIPNMIFIKSADKLNFEMVNKAGEELMGYSREELIGKTDYDFFPKNEADFFTQKDREVLQNKKLLDIPEETIENKNLGQRILHTKKIPIFNKEGNPQYLLGVSEDITERKNAEKALINSEKRYRTLYSSMTEGLAFHKLIYDDSYDPVDYEIVDVNSAYEEILGISRKEILGKKASAIYGTDKAPYLEIYYEVAQKGNPTHFETYFEPMDKHFSISVFSPSIGTFATIFEDITERKIAEEQLKKSLAEKEVLLREIHHRVKNNLQIIASLLHLQEGCIDKKDMVVDVLKESQGRVKSMAMVHEKLYQSPNLTEINFKQYIEKLVYDILCTYGIKIGTIKVQLDIEDTNLNIDTAIPLGLVINELITNSVKHAFPKSEGTITIKLKSQPENMAITIADDGIGLPKDIKLENPEKLGLQLVQSLVNQLDGDLKLNTDNGTEFKITFKELKYKKRI</sequence>
<dbReference type="PANTHER" id="PTHR43065">
    <property type="entry name" value="SENSOR HISTIDINE KINASE"/>
    <property type="match status" value="1"/>
</dbReference>
<feature type="domain" description="PAS" evidence="10">
    <location>
        <begin position="131"/>
        <end position="184"/>
    </location>
</feature>
<dbReference type="InterPro" id="IPR003594">
    <property type="entry name" value="HATPase_dom"/>
</dbReference>